<dbReference type="GO" id="GO:0005737">
    <property type="term" value="C:cytoplasm"/>
    <property type="evidence" value="ECO:0007669"/>
    <property type="project" value="TreeGrafter"/>
</dbReference>
<feature type="active site" description="Nucleophile" evidence="1">
    <location>
        <position position="49"/>
    </location>
</feature>
<proteinExistence type="predicted"/>
<dbReference type="PANTHER" id="PTHR32419:SF6">
    <property type="entry name" value="GLUTATHIONE S-TRANSFERASE OMEGA-LIKE 1-RELATED"/>
    <property type="match status" value="1"/>
</dbReference>
<organism evidence="6 7">
    <name type="scientific">Halochromatium salexigens</name>
    <name type="common">Chromatium salexigens</name>
    <dbReference type="NCBI Taxonomy" id="49447"/>
    <lineage>
        <taxon>Bacteria</taxon>
        <taxon>Pseudomonadati</taxon>
        <taxon>Pseudomonadota</taxon>
        <taxon>Gammaproteobacteria</taxon>
        <taxon>Chromatiales</taxon>
        <taxon>Chromatiaceae</taxon>
        <taxon>Halochromatium</taxon>
    </lineage>
</organism>
<dbReference type="Gene3D" id="1.20.1050.10">
    <property type="match status" value="1"/>
</dbReference>
<dbReference type="Proteomes" id="UP001296967">
    <property type="component" value="Unassembled WGS sequence"/>
</dbReference>
<dbReference type="Pfam" id="PF13410">
    <property type="entry name" value="GST_C_2"/>
    <property type="match status" value="1"/>
</dbReference>
<dbReference type="GO" id="GO:0004364">
    <property type="term" value="F:glutathione transferase activity"/>
    <property type="evidence" value="ECO:0007669"/>
    <property type="project" value="InterPro"/>
</dbReference>
<feature type="site" description="Lowers pKa of active site Cys" evidence="3">
    <location>
        <position position="238"/>
    </location>
</feature>
<dbReference type="PANTHER" id="PTHR32419">
    <property type="entry name" value="GLUTATHIONYL-HYDROQUINONE REDUCTASE"/>
    <property type="match status" value="1"/>
</dbReference>
<evidence type="ECO:0000256" key="3">
    <source>
        <dbReference type="PIRSR" id="PIRSR015753-3"/>
    </source>
</evidence>
<dbReference type="Pfam" id="PF13409">
    <property type="entry name" value="GST_N_2"/>
    <property type="match status" value="1"/>
</dbReference>
<sequence>MAATKNGEFIRWESGFRHWVTSDGSPGPSGEGGFPAEPGRYHLYVSYACPWAHRTLILRALKGLEELISVSVVHPLMPPESWVFGEYPGATPDHVHGFDKLLQLYAHSAPDFDGVVTVPVLYDKQRETIVNNESAEIIRMLNSTFDAWGNAELDLYPVELRAEIDAINALVYDNVNNGVYRAGFATTQSAYETAFDQLFATLDQLEAKLATQRYLVGDQITEADWRLFTTLVRFDPVYHGHFKCNRQRLVDYPNLWAYTRELYQVPGIAETVNMDHIKRHYYGSHKDINPTGIVPKGPALDFTEPHGR</sequence>
<reference evidence="6" key="2">
    <citation type="journal article" date="2020" name="Microorganisms">
        <title>Osmotic Adaptation and Compatible Solute Biosynthesis of Phototrophic Bacteria as Revealed from Genome Analyses.</title>
        <authorList>
            <person name="Imhoff J.F."/>
            <person name="Rahn T."/>
            <person name="Kunzel S."/>
            <person name="Keller A."/>
            <person name="Neulinger S.C."/>
        </authorList>
    </citation>
    <scope>NUCLEOTIDE SEQUENCE</scope>
    <source>
        <strain evidence="6">DSM 4395</strain>
    </source>
</reference>
<dbReference type="FunFam" id="3.40.30.10:FF:000058">
    <property type="entry name" value="Glutathione S-transferase, omega"/>
    <property type="match status" value="1"/>
</dbReference>
<dbReference type="AlphaFoldDB" id="A0AAJ0UHY7"/>
<dbReference type="InterPro" id="IPR010987">
    <property type="entry name" value="Glutathione-S-Trfase_C-like"/>
</dbReference>
<dbReference type="InterPro" id="IPR040079">
    <property type="entry name" value="Glutathione_S-Trfase"/>
</dbReference>
<dbReference type="InterPro" id="IPR036282">
    <property type="entry name" value="Glutathione-S-Trfase_C_sf"/>
</dbReference>
<gene>
    <name evidence="6" type="ORF">CCR82_15185</name>
</gene>
<feature type="region of interest" description="Disordered" evidence="4">
    <location>
        <begin position="289"/>
        <end position="308"/>
    </location>
</feature>
<dbReference type="EMBL" id="NHSF01000070">
    <property type="protein sequence ID" value="MBK5931833.1"/>
    <property type="molecule type" value="Genomic_DNA"/>
</dbReference>
<dbReference type="SFLD" id="SFLDG01148">
    <property type="entry name" value="Xi_(cytGST)"/>
    <property type="match status" value="1"/>
</dbReference>
<feature type="binding site" evidence="2">
    <location>
        <position position="82"/>
    </location>
    <ligand>
        <name>glutathione</name>
        <dbReference type="ChEBI" id="CHEBI:57925"/>
    </ligand>
</feature>
<feature type="site" description="Lowers pKa of active site Cys" evidence="3">
    <location>
        <position position="281"/>
    </location>
</feature>
<reference evidence="6" key="1">
    <citation type="submission" date="2017-05" db="EMBL/GenBank/DDBJ databases">
        <authorList>
            <person name="Imhoff J.F."/>
            <person name="Rahn T."/>
            <person name="Kuenzel S."/>
            <person name="Neulinger S.C."/>
        </authorList>
    </citation>
    <scope>NUCLEOTIDE SEQUENCE</scope>
    <source>
        <strain evidence="6">DSM 4395</strain>
    </source>
</reference>
<dbReference type="CDD" id="cd03190">
    <property type="entry name" value="GST_C_Omega_like"/>
    <property type="match status" value="1"/>
</dbReference>
<dbReference type="PROSITE" id="PS50405">
    <property type="entry name" value="GST_CTER"/>
    <property type="match status" value="1"/>
</dbReference>
<dbReference type="Gene3D" id="3.40.30.10">
    <property type="entry name" value="Glutaredoxin"/>
    <property type="match status" value="1"/>
</dbReference>
<feature type="domain" description="GST C-terminal" evidence="5">
    <location>
        <begin position="157"/>
        <end position="284"/>
    </location>
</feature>
<protein>
    <submittedName>
        <fullName evidence="6">Glutathione-dependent reductase</fullName>
    </submittedName>
</protein>
<dbReference type="InterPro" id="IPR047047">
    <property type="entry name" value="GST_Omega-like_C"/>
</dbReference>
<dbReference type="SUPFAM" id="SSF52833">
    <property type="entry name" value="Thioredoxin-like"/>
    <property type="match status" value="1"/>
</dbReference>
<evidence type="ECO:0000256" key="1">
    <source>
        <dbReference type="PIRSR" id="PIRSR015753-1"/>
    </source>
</evidence>
<dbReference type="InterPro" id="IPR016639">
    <property type="entry name" value="GST_Omega/GSH"/>
</dbReference>
<evidence type="ECO:0000256" key="2">
    <source>
        <dbReference type="PIRSR" id="PIRSR015753-2"/>
    </source>
</evidence>
<dbReference type="PIRSF" id="PIRSF015753">
    <property type="entry name" value="GST"/>
    <property type="match status" value="1"/>
</dbReference>
<dbReference type="SUPFAM" id="SSF47616">
    <property type="entry name" value="GST C-terminal domain-like"/>
    <property type="match status" value="1"/>
</dbReference>
<feature type="binding site" evidence="2">
    <location>
        <begin position="133"/>
        <end position="134"/>
    </location>
    <ligand>
        <name>glutathione</name>
        <dbReference type="ChEBI" id="CHEBI:57925"/>
    </ligand>
</feature>
<dbReference type="RefSeq" id="WP_201246664.1">
    <property type="nucleotide sequence ID" value="NZ_NHSF01000070.1"/>
</dbReference>
<accession>A0AAJ0UHY7</accession>
<dbReference type="SFLD" id="SFLDS00019">
    <property type="entry name" value="Glutathione_Transferase_(cytos"/>
    <property type="match status" value="1"/>
</dbReference>
<feature type="active site" description="Proton donor/acceptor" evidence="1">
    <location>
        <position position="180"/>
    </location>
</feature>
<evidence type="ECO:0000313" key="6">
    <source>
        <dbReference type="EMBL" id="MBK5931833.1"/>
    </source>
</evidence>
<dbReference type="InterPro" id="IPR036249">
    <property type="entry name" value="Thioredoxin-like_sf"/>
</dbReference>
<evidence type="ECO:0000259" key="5">
    <source>
        <dbReference type="PROSITE" id="PS50405"/>
    </source>
</evidence>
<dbReference type="InterPro" id="IPR004045">
    <property type="entry name" value="Glutathione_S-Trfase_N"/>
</dbReference>
<evidence type="ECO:0000313" key="7">
    <source>
        <dbReference type="Proteomes" id="UP001296967"/>
    </source>
</evidence>
<keyword evidence="7" id="KW-1185">Reference proteome</keyword>
<dbReference type="SFLD" id="SFLDG01206">
    <property type="entry name" value="Xi.1"/>
    <property type="match status" value="1"/>
</dbReference>
<comment type="caution">
    <text evidence="6">The sequence shown here is derived from an EMBL/GenBank/DDBJ whole genome shotgun (WGS) entry which is preliminary data.</text>
</comment>
<name>A0AAJ0UHY7_HALSE</name>
<evidence type="ECO:0000256" key="4">
    <source>
        <dbReference type="SAM" id="MobiDB-lite"/>
    </source>
</evidence>